<evidence type="ECO:0000313" key="3">
    <source>
        <dbReference type="Proteomes" id="UP000037442"/>
    </source>
</evidence>
<accession>A0A0L7MCI7</accession>
<comment type="caution">
    <text evidence="2">The sequence shown here is derived from an EMBL/GenBank/DDBJ whole genome shotgun (WGS) entry which is preliminary data.</text>
</comment>
<gene>
    <name evidence="2" type="ORF">GL58_19205</name>
</gene>
<dbReference type="Proteomes" id="UP000037442">
    <property type="component" value="Unassembled WGS sequence"/>
</dbReference>
<name>A0A0L7MCI7_COMTE</name>
<feature type="region of interest" description="Disordered" evidence="1">
    <location>
        <begin position="1"/>
        <end position="21"/>
    </location>
</feature>
<reference evidence="3" key="1">
    <citation type="submission" date="2014-06" db="EMBL/GenBank/DDBJ databases">
        <title>Draft genome sequence of C. testosteroni WDL7.</title>
        <authorList>
            <person name="Wu Y."/>
            <person name="Seshan H."/>
            <person name="Arumugam K."/>
        </authorList>
    </citation>
    <scope>NUCLEOTIDE SEQUENCE [LARGE SCALE GENOMIC DNA]</scope>
    <source>
        <strain evidence="3">WDL7</strain>
    </source>
</reference>
<protein>
    <submittedName>
        <fullName evidence="2">Uncharacterized protein</fullName>
    </submittedName>
</protein>
<organism evidence="2 3">
    <name type="scientific">Comamonas testosteroni</name>
    <name type="common">Pseudomonas testosteroni</name>
    <dbReference type="NCBI Taxonomy" id="285"/>
    <lineage>
        <taxon>Bacteria</taxon>
        <taxon>Pseudomonadati</taxon>
        <taxon>Pseudomonadota</taxon>
        <taxon>Betaproteobacteria</taxon>
        <taxon>Burkholderiales</taxon>
        <taxon>Comamonadaceae</taxon>
        <taxon>Comamonas</taxon>
    </lineage>
</organism>
<evidence type="ECO:0000256" key="1">
    <source>
        <dbReference type="SAM" id="MobiDB-lite"/>
    </source>
</evidence>
<proteinExistence type="predicted"/>
<dbReference type="PATRIC" id="fig|285.49.peg.3972"/>
<evidence type="ECO:0000313" key="2">
    <source>
        <dbReference type="EMBL" id="KOC19333.1"/>
    </source>
</evidence>
<dbReference type="AlphaFoldDB" id="A0A0L7MCI7"/>
<sequence length="84" mass="9069">MDLTGGMATTHDVAQQCGGRRSTSERALLSQHLHACHERGIIAAEFGTPLIVAQSEPSLGRRAQDRKAGFRLLERVDDLTVGEA</sequence>
<dbReference type="EMBL" id="JNVD01000030">
    <property type="protein sequence ID" value="KOC19333.1"/>
    <property type="molecule type" value="Genomic_DNA"/>
</dbReference>